<dbReference type="AlphaFoldDB" id="A0A8J3ZB80"/>
<evidence type="ECO:0000313" key="1">
    <source>
        <dbReference type="EMBL" id="GIJ58490.1"/>
    </source>
</evidence>
<reference evidence="1" key="1">
    <citation type="submission" date="2021-01" db="EMBL/GenBank/DDBJ databases">
        <title>Whole genome shotgun sequence of Virgisporangium aurantiacum NBRC 16421.</title>
        <authorList>
            <person name="Komaki H."/>
            <person name="Tamura T."/>
        </authorList>
    </citation>
    <scope>NUCLEOTIDE SEQUENCE</scope>
    <source>
        <strain evidence="1">NBRC 16421</strain>
    </source>
</reference>
<protein>
    <submittedName>
        <fullName evidence="1">Uncharacterized protein</fullName>
    </submittedName>
</protein>
<dbReference type="EMBL" id="BOPG01000037">
    <property type="protein sequence ID" value="GIJ58490.1"/>
    <property type="molecule type" value="Genomic_DNA"/>
</dbReference>
<evidence type="ECO:0000313" key="2">
    <source>
        <dbReference type="Proteomes" id="UP000612585"/>
    </source>
</evidence>
<dbReference type="Proteomes" id="UP000612585">
    <property type="component" value="Unassembled WGS sequence"/>
</dbReference>
<dbReference type="RefSeq" id="WP_203999370.1">
    <property type="nucleotide sequence ID" value="NZ_BOPG01000037.1"/>
</dbReference>
<name>A0A8J3ZB80_9ACTN</name>
<organism evidence="1 2">
    <name type="scientific">Virgisporangium aurantiacum</name>
    <dbReference type="NCBI Taxonomy" id="175570"/>
    <lineage>
        <taxon>Bacteria</taxon>
        <taxon>Bacillati</taxon>
        <taxon>Actinomycetota</taxon>
        <taxon>Actinomycetes</taxon>
        <taxon>Micromonosporales</taxon>
        <taxon>Micromonosporaceae</taxon>
        <taxon>Virgisporangium</taxon>
    </lineage>
</organism>
<sequence>MSIEALLEGVDSYTSLAEVAAGAAGTPETEAPQSTPTVPILISIEITIGLGC</sequence>
<gene>
    <name evidence="1" type="ORF">Vau01_060060</name>
</gene>
<keyword evidence="2" id="KW-1185">Reference proteome</keyword>
<accession>A0A8J3ZB80</accession>
<proteinExistence type="predicted"/>
<comment type="caution">
    <text evidence="1">The sequence shown here is derived from an EMBL/GenBank/DDBJ whole genome shotgun (WGS) entry which is preliminary data.</text>
</comment>